<proteinExistence type="predicted"/>
<feature type="region of interest" description="Disordered" evidence="1">
    <location>
        <begin position="1"/>
        <end position="25"/>
    </location>
</feature>
<dbReference type="SUPFAM" id="SSF53756">
    <property type="entry name" value="UDP-Glycosyltransferase/glycogen phosphorylase"/>
    <property type="match status" value="1"/>
</dbReference>
<evidence type="ECO:0000313" key="3">
    <source>
        <dbReference type="Proteomes" id="UP001212803"/>
    </source>
</evidence>
<name>A0ABY7M747_9CHLR</name>
<keyword evidence="3" id="KW-1185">Reference proteome</keyword>
<dbReference type="EMBL" id="CP115149">
    <property type="protein sequence ID" value="WBL36351.1"/>
    <property type="molecule type" value="Genomic_DNA"/>
</dbReference>
<evidence type="ECO:0000313" key="2">
    <source>
        <dbReference type="EMBL" id="WBL36351.1"/>
    </source>
</evidence>
<sequence>MPIGRRTGDSRTRSSDLDEHPETGTGFLFDEFSQFSLASAYERAVRAFREPETWLRLQRNGMSRDYSWRASATYYVEAYTNALRARGIVPLE</sequence>
<evidence type="ECO:0000256" key="1">
    <source>
        <dbReference type="SAM" id="MobiDB-lite"/>
    </source>
</evidence>
<dbReference type="Proteomes" id="UP001212803">
    <property type="component" value="Chromosome"/>
</dbReference>
<accession>A0ABY7M747</accession>
<protein>
    <submittedName>
        <fullName evidence="2">Uncharacterized protein</fullName>
    </submittedName>
</protein>
<feature type="compositionally biased region" description="Basic and acidic residues" evidence="1">
    <location>
        <begin position="1"/>
        <end position="22"/>
    </location>
</feature>
<reference evidence="2 3" key="1">
    <citation type="journal article" date="2023" name="ISME J.">
        <title>Thermophilic Dehalococcoidia with unusual traits shed light on an unexpected past.</title>
        <authorList>
            <person name="Palmer M."/>
            <person name="Covington J.K."/>
            <person name="Zhou E.M."/>
            <person name="Thomas S.C."/>
            <person name="Habib N."/>
            <person name="Seymour C.O."/>
            <person name="Lai D."/>
            <person name="Johnston J."/>
            <person name="Hashimi A."/>
            <person name="Jiao J.Y."/>
            <person name="Muok A.R."/>
            <person name="Liu L."/>
            <person name="Xian W.D."/>
            <person name="Zhi X.Y."/>
            <person name="Li M.M."/>
            <person name="Silva L.P."/>
            <person name="Bowen B.P."/>
            <person name="Louie K."/>
            <person name="Briegel A."/>
            <person name="Pett-Ridge J."/>
            <person name="Weber P.K."/>
            <person name="Tocheva E.I."/>
            <person name="Woyke T."/>
            <person name="Northen T.R."/>
            <person name="Mayali X."/>
            <person name="Li W.J."/>
            <person name="Hedlund B.P."/>
        </authorList>
    </citation>
    <scope>NUCLEOTIDE SEQUENCE [LARGE SCALE GENOMIC DNA]</scope>
    <source>
        <strain evidence="2 3">YIM 72310</strain>
    </source>
</reference>
<organism evidence="2 3">
    <name type="scientific">Tepidiforma flava</name>
    <dbReference type="NCBI Taxonomy" id="3004094"/>
    <lineage>
        <taxon>Bacteria</taxon>
        <taxon>Bacillati</taxon>
        <taxon>Chloroflexota</taxon>
        <taxon>Tepidiformia</taxon>
        <taxon>Tepidiformales</taxon>
        <taxon>Tepidiformaceae</taxon>
        <taxon>Tepidiforma</taxon>
    </lineage>
</organism>
<gene>
    <name evidence="2" type="ORF">O0235_01900</name>
</gene>
<dbReference type="Gene3D" id="3.40.50.2000">
    <property type="entry name" value="Glycogen Phosphorylase B"/>
    <property type="match status" value="2"/>
</dbReference>